<feature type="domain" description="Carrier" evidence="1">
    <location>
        <begin position="1"/>
        <end position="79"/>
    </location>
</feature>
<keyword evidence="3" id="KW-1185">Reference proteome</keyword>
<dbReference type="BioCyc" id="SCEL448385:SCE_RS42115-MONOMER"/>
<evidence type="ECO:0000259" key="1">
    <source>
        <dbReference type="PROSITE" id="PS50075"/>
    </source>
</evidence>
<dbReference type="STRING" id="448385.sce8222"/>
<evidence type="ECO:0000313" key="3">
    <source>
        <dbReference type="Proteomes" id="UP000002139"/>
    </source>
</evidence>
<dbReference type="KEGG" id="scl:sce8222"/>
<protein>
    <submittedName>
        <fullName evidence="2">AcpA protein</fullName>
    </submittedName>
</protein>
<dbReference type="eggNOG" id="COG0236">
    <property type="taxonomic scope" value="Bacteria"/>
</dbReference>
<dbReference type="OrthoDB" id="9811033at2"/>
<dbReference type="RefSeq" id="WP_012240831.1">
    <property type="nucleotide sequence ID" value="NC_010162.1"/>
</dbReference>
<dbReference type="InterPro" id="IPR009081">
    <property type="entry name" value="PP-bd_ACP"/>
</dbReference>
<dbReference type="Gene3D" id="1.10.1200.10">
    <property type="entry name" value="ACP-like"/>
    <property type="match status" value="1"/>
</dbReference>
<dbReference type="Proteomes" id="UP000002139">
    <property type="component" value="Chromosome"/>
</dbReference>
<reference evidence="2 3" key="1">
    <citation type="journal article" date="2007" name="Nat. Biotechnol.">
        <title>Complete genome sequence of the myxobacterium Sorangium cellulosum.</title>
        <authorList>
            <person name="Schneiker S."/>
            <person name="Perlova O."/>
            <person name="Kaiser O."/>
            <person name="Gerth K."/>
            <person name="Alici A."/>
            <person name="Altmeyer M.O."/>
            <person name="Bartels D."/>
            <person name="Bekel T."/>
            <person name="Beyer S."/>
            <person name="Bode E."/>
            <person name="Bode H.B."/>
            <person name="Bolten C.J."/>
            <person name="Choudhuri J.V."/>
            <person name="Doss S."/>
            <person name="Elnakady Y.A."/>
            <person name="Frank B."/>
            <person name="Gaigalat L."/>
            <person name="Goesmann A."/>
            <person name="Groeger C."/>
            <person name="Gross F."/>
            <person name="Jelsbak L."/>
            <person name="Jelsbak L."/>
            <person name="Kalinowski J."/>
            <person name="Kegler C."/>
            <person name="Knauber T."/>
            <person name="Konietzny S."/>
            <person name="Kopp M."/>
            <person name="Krause L."/>
            <person name="Krug D."/>
            <person name="Linke B."/>
            <person name="Mahmud T."/>
            <person name="Martinez-Arias R."/>
            <person name="McHardy A.C."/>
            <person name="Merai M."/>
            <person name="Meyer F."/>
            <person name="Mormann S."/>
            <person name="Munoz-Dorado J."/>
            <person name="Perez J."/>
            <person name="Pradella S."/>
            <person name="Rachid S."/>
            <person name="Raddatz G."/>
            <person name="Rosenau F."/>
            <person name="Rueckert C."/>
            <person name="Sasse F."/>
            <person name="Scharfe M."/>
            <person name="Schuster S.C."/>
            <person name="Suen G."/>
            <person name="Treuner-Lange A."/>
            <person name="Velicer G.J."/>
            <person name="Vorholter F.-J."/>
            <person name="Weissman K.J."/>
            <person name="Welch R.D."/>
            <person name="Wenzel S.C."/>
            <person name="Whitworth D.E."/>
            <person name="Wilhelm S."/>
            <person name="Wittmann C."/>
            <person name="Bloecker H."/>
            <person name="Puehler A."/>
            <person name="Mueller R."/>
        </authorList>
    </citation>
    <scope>NUCLEOTIDE SEQUENCE [LARGE SCALE GENOMIC DNA]</scope>
    <source>
        <strain evidence="3">So ce56</strain>
    </source>
</reference>
<dbReference type="HOGENOM" id="CLU_108696_20_2_7"/>
<dbReference type="Pfam" id="PF00550">
    <property type="entry name" value="PP-binding"/>
    <property type="match status" value="1"/>
</dbReference>
<gene>
    <name evidence="2" type="primary">acpA</name>
    <name evidence="2" type="ordered locus">sce8222</name>
</gene>
<dbReference type="SUPFAM" id="SSF47336">
    <property type="entry name" value="ACP-like"/>
    <property type="match status" value="1"/>
</dbReference>
<evidence type="ECO:0000313" key="2">
    <source>
        <dbReference type="EMBL" id="CAN98392.1"/>
    </source>
</evidence>
<organism evidence="2 3">
    <name type="scientific">Sorangium cellulosum (strain So ce56)</name>
    <name type="common">Polyangium cellulosum (strain So ce56)</name>
    <dbReference type="NCBI Taxonomy" id="448385"/>
    <lineage>
        <taxon>Bacteria</taxon>
        <taxon>Pseudomonadati</taxon>
        <taxon>Myxococcota</taxon>
        <taxon>Polyangia</taxon>
        <taxon>Polyangiales</taxon>
        <taxon>Polyangiaceae</taxon>
        <taxon>Sorangium</taxon>
    </lineage>
</organism>
<sequence length="84" mass="9429">MEGDDILAQLTRIVAGILDADSLELREETVARDVPGWDSLSNVQILLAIEKHFRVRFTTREIRGLENVGAICALLRARREGQAR</sequence>
<name>A9FN53_SORC5</name>
<dbReference type="InterPro" id="IPR036736">
    <property type="entry name" value="ACP-like_sf"/>
</dbReference>
<dbReference type="AlphaFoldDB" id="A9FN53"/>
<accession>A9FN53</accession>
<proteinExistence type="predicted"/>
<dbReference type="EMBL" id="AM746676">
    <property type="protein sequence ID" value="CAN98392.1"/>
    <property type="molecule type" value="Genomic_DNA"/>
</dbReference>
<dbReference type="PROSITE" id="PS50075">
    <property type="entry name" value="CARRIER"/>
    <property type="match status" value="1"/>
</dbReference>